<dbReference type="STRING" id="1188319.OYT1_01951"/>
<feature type="transmembrane region" description="Helical" evidence="9">
    <location>
        <begin position="85"/>
        <end position="104"/>
    </location>
</feature>
<protein>
    <recommendedName>
        <fullName evidence="9">Cobalamin biosynthesis protein CobD</fullName>
    </recommendedName>
</protein>
<keyword evidence="8 9" id="KW-0472">Membrane</keyword>
<keyword evidence="6 9" id="KW-0812">Transmembrane</keyword>
<accession>A0A2Z6GBH6</accession>
<dbReference type="GO" id="GO:0009236">
    <property type="term" value="P:cobalamin biosynthetic process"/>
    <property type="evidence" value="ECO:0007669"/>
    <property type="project" value="UniProtKB-UniRule"/>
</dbReference>
<dbReference type="KEGG" id="fam:OYT1_ch1291"/>
<feature type="transmembrane region" description="Helical" evidence="9">
    <location>
        <begin position="158"/>
        <end position="177"/>
    </location>
</feature>
<evidence type="ECO:0000256" key="8">
    <source>
        <dbReference type="ARBA" id="ARBA00023136"/>
    </source>
</evidence>
<evidence type="ECO:0000256" key="2">
    <source>
        <dbReference type="ARBA" id="ARBA00004953"/>
    </source>
</evidence>
<evidence type="ECO:0000313" key="10">
    <source>
        <dbReference type="EMBL" id="BBE50848.1"/>
    </source>
</evidence>
<gene>
    <name evidence="9" type="primary">cobD</name>
    <name evidence="10" type="ORF">OYT1_ch1291</name>
</gene>
<comment type="subcellular location">
    <subcellularLocation>
        <location evidence="1 9">Cell membrane</location>
        <topology evidence="1 9">Multi-pass membrane protein</topology>
    </subcellularLocation>
</comment>
<dbReference type="InterPro" id="IPR004485">
    <property type="entry name" value="Cobalamin_biosynth_CobD/CbiB"/>
</dbReference>
<evidence type="ECO:0000313" key="11">
    <source>
        <dbReference type="Proteomes" id="UP000033070"/>
    </source>
</evidence>
<dbReference type="AlphaFoldDB" id="A0A2Z6GBH6"/>
<reference evidence="10 11" key="1">
    <citation type="submission" date="2018-06" db="EMBL/GenBank/DDBJ databases">
        <title>OYT1 Genome Sequencing.</title>
        <authorList>
            <person name="Kato S."/>
            <person name="Itoh T."/>
            <person name="Ohkuma M."/>
        </authorList>
    </citation>
    <scope>NUCLEOTIDE SEQUENCE [LARGE SCALE GENOMIC DNA]</scope>
    <source>
        <strain evidence="10 11">OYT1</strain>
    </source>
</reference>
<organism evidence="10 11">
    <name type="scientific">Ferriphaselus amnicola</name>
    <dbReference type="NCBI Taxonomy" id="1188319"/>
    <lineage>
        <taxon>Bacteria</taxon>
        <taxon>Pseudomonadati</taxon>
        <taxon>Pseudomonadota</taxon>
        <taxon>Betaproteobacteria</taxon>
        <taxon>Nitrosomonadales</taxon>
        <taxon>Gallionellaceae</taxon>
        <taxon>Ferriphaselus</taxon>
    </lineage>
</organism>
<dbReference type="UniPathway" id="UPA00148"/>
<dbReference type="GO" id="GO:0048472">
    <property type="term" value="F:threonine-phosphate decarboxylase activity"/>
    <property type="evidence" value="ECO:0007669"/>
    <property type="project" value="InterPro"/>
</dbReference>
<name>A0A2Z6GBH6_9PROT</name>
<keyword evidence="5 9" id="KW-0169">Cobalamin biosynthesis</keyword>
<comment type="function">
    <text evidence="9">Converts cobyric acid to cobinamide by the addition of aminopropanol on the F carboxylic group.</text>
</comment>
<comment type="caution">
    <text evidence="9">Lacks conserved residue(s) required for the propagation of feature annotation.</text>
</comment>
<dbReference type="GO" id="GO:0015420">
    <property type="term" value="F:ABC-type vitamin B12 transporter activity"/>
    <property type="evidence" value="ECO:0007669"/>
    <property type="project" value="UniProtKB-UniRule"/>
</dbReference>
<feature type="transmembrane region" description="Helical" evidence="9">
    <location>
        <begin position="58"/>
        <end position="78"/>
    </location>
</feature>
<dbReference type="HAMAP" id="MF_00024">
    <property type="entry name" value="CobD_CbiB"/>
    <property type="match status" value="1"/>
</dbReference>
<dbReference type="EMBL" id="AP018738">
    <property type="protein sequence ID" value="BBE50848.1"/>
    <property type="molecule type" value="Genomic_DNA"/>
</dbReference>
<dbReference type="PANTHER" id="PTHR34308">
    <property type="entry name" value="COBALAMIN BIOSYNTHESIS PROTEIN CBIB"/>
    <property type="match status" value="1"/>
</dbReference>
<keyword evidence="7 9" id="KW-1133">Transmembrane helix</keyword>
<evidence type="ECO:0000256" key="3">
    <source>
        <dbReference type="ARBA" id="ARBA00006263"/>
    </source>
</evidence>
<keyword evidence="11" id="KW-1185">Reference proteome</keyword>
<evidence type="ECO:0000256" key="5">
    <source>
        <dbReference type="ARBA" id="ARBA00022573"/>
    </source>
</evidence>
<dbReference type="Pfam" id="PF03186">
    <property type="entry name" value="CobD_Cbib"/>
    <property type="match status" value="1"/>
</dbReference>
<feature type="transmembrane region" description="Helical" evidence="9">
    <location>
        <begin position="297"/>
        <end position="315"/>
    </location>
</feature>
<evidence type="ECO:0000256" key="4">
    <source>
        <dbReference type="ARBA" id="ARBA00022475"/>
    </source>
</evidence>
<dbReference type="NCBIfam" id="TIGR00380">
    <property type="entry name" value="cobal_cbiB"/>
    <property type="match status" value="1"/>
</dbReference>
<dbReference type="Proteomes" id="UP000033070">
    <property type="component" value="Chromosome"/>
</dbReference>
<evidence type="ECO:0000256" key="6">
    <source>
        <dbReference type="ARBA" id="ARBA00022692"/>
    </source>
</evidence>
<evidence type="ECO:0000256" key="1">
    <source>
        <dbReference type="ARBA" id="ARBA00004651"/>
    </source>
</evidence>
<dbReference type="PANTHER" id="PTHR34308:SF1">
    <property type="entry name" value="COBALAMIN BIOSYNTHESIS PROTEIN CBIB"/>
    <property type="match status" value="1"/>
</dbReference>
<comment type="similarity">
    <text evidence="3 9">Belongs to the CobD/CbiB family.</text>
</comment>
<evidence type="ECO:0000256" key="7">
    <source>
        <dbReference type="ARBA" id="ARBA00022989"/>
    </source>
</evidence>
<dbReference type="RefSeq" id="WP_232013236.1">
    <property type="nucleotide sequence ID" value="NZ_AP018738.1"/>
</dbReference>
<proteinExistence type="inferred from homology"/>
<keyword evidence="4 9" id="KW-1003">Cell membrane</keyword>
<comment type="pathway">
    <text evidence="2 9">Cofactor biosynthesis; adenosylcobalamin biosynthesis.</text>
</comment>
<sequence>MMDLLCAYSLPLLVLAAVLLDQLLGEPRRFHPLVGLGNFARRVEDLCYPSHTKSASRLYSQGMAAVCLVIAPFVLLAVWLQTLQVVGVFFPIVVLYFCIAPRSLREHAERVWLALQARELVAARTAVSMMVSRDTTQLDERAVAKATVESVLENGNDAIFAALFWFVVAGAPGVVLYRISNTLDAMWGYRNARYQYFGWAAARLDDWLNFIPARLTALSYALLGKTSSALRCWRTQAPLWDSPNAGPVMAAGAGALQVQLGGAARYCGVEETRPLLGGGEAVGAADIRRACALVQRVLWVWLGLIFVASSVWEVAHA</sequence>
<dbReference type="GO" id="GO:0005886">
    <property type="term" value="C:plasma membrane"/>
    <property type="evidence" value="ECO:0007669"/>
    <property type="project" value="UniProtKB-SubCell"/>
</dbReference>
<evidence type="ECO:0000256" key="9">
    <source>
        <dbReference type="HAMAP-Rule" id="MF_00024"/>
    </source>
</evidence>